<dbReference type="AlphaFoldDB" id="A0A1H6SE92"/>
<evidence type="ECO:0000313" key="2">
    <source>
        <dbReference type="Proteomes" id="UP000183028"/>
    </source>
</evidence>
<dbReference type="RefSeq" id="WP_074731742.1">
    <property type="nucleotide sequence ID" value="NZ_FNYK01000015.1"/>
</dbReference>
<dbReference type="Proteomes" id="UP000183028">
    <property type="component" value="Unassembled WGS sequence"/>
</dbReference>
<accession>A0A1H6SE92</accession>
<name>A0A1H6SE92_9FIRM</name>
<gene>
    <name evidence="1" type="ORF">SAMN04487834_101526</name>
</gene>
<dbReference type="EMBL" id="FNYK01000015">
    <property type="protein sequence ID" value="SEI66293.1"/>
    <property type="molecule type" value="Genomic_DNA"/>
</dbReference>
<keyword evidence="2" id="KW-1185">Reference proteome</keyword>
<protein>
    <submittedName>
        <fullName evidence="1">Uncharacterized protein</fullName>
    </submittedName>
</protein>
<evidence type="ECO:0000313" key="1">
    <source>
        <dbReference type="EMBL" id="SEI66293.1"/>
    </source>
</evidence>
<proteinExistence type="predicted"/>
<sequence>MKSIYETKPAEDGRYYTMLDHLQMPEENPFRIVDFRDSKWITEDEYEKVMFWEEITDHNEEYDKKWIENHIDTIRSSFNDHSLGAHELKLTVGILECLNEYEWFYLNGYVRLVDRYFVVRVV</sequence>
<reference evidence="2" key="1">
    <citation type="submission" date="2016-10" db="EMBL/GenBank/DDBJ databases">
        <authorList>
            <person name="Varghese N."/>
        </authorList>
    </citation>
    <scope>NUCLEOTIDE SEQUENCE [LARGE SCALE GENOMIC DNA]</scope>
    <source>
        <strain evidence="2">DSM 20406</strain>
    </source>
</reference>
<organism evidence="1 2">
    <name type="scientific">Sharpea azabuensis</name>
    <dbReference type="NCBI Taxonomy" id="322505"/>
    <lineage>
        <taxon>Bacteria</taxon>
        <taxon>Bacillati</taxon>
        <taxon>Bacillota</taxon>
        <taxon>Erysipelotrichia</taxon>
        <taxon>Erysipelotrichales</taxon>
        <taxon>Coprobacillaceae</taxon>
        <taxon>Sharpea</taxon>
    </lineage>
</organism>